<dbReference type="InterPro" id="IPR035167">
    <property type="entry name" value="DUF5316"/>
</dbReference>
<feature type="transmembrane region" description="Helical" evidence="1">
    <location>
        <begin position="30"/>
        <end position="53"/>
    </location>
</feature>
<dbReference type="AlphaFoldDB" id="A0A383R9I1"/>
<reference evidence="3" key="1">
    <citation type="submission" date="2018-08" db="EMBL/GenBank/DDBJ databases">
        <authorList>
            <person name="Chevrot R."/>
        </authorList>
    </citation>
    <scope>NUCLEOTIDE SEQUENCE [LARGE SCALE GENOMIC DNA]</scope>
</reference>
<keyword evidence="1" id="KW-0812">Transmembrane</keyword>
<dbReference type="Pfam" id="PF17247">
    <property type="entry name" value="DUF5316"/>
    <property type="match status" value="1"/>
</dbReference>
<dbReference type="RefSeq" id="WP_138185543.1">
    <property type="nucleotide sequence ID" value="NZ_LS992241.1"/>
</dbReference>
<dbReference type="EMBL" id="LS992241">
    <property type="protein sequence ID" value="SYX83453.1"/>
    <property type="molecule type" value="Genomic_DNA"/>
</dbReference>
<proteinExistence type="predicted"/>
<feature type="transmembrane region" description="Helical" evidence="1">
    <location>
        <begin position="7"/>
        <end position="24"/>
    </location>
</feature>
<evidence type="ECO:0000313" key="3">
    <source>
        <dbReference type="Proteomes" id="UP000304148"/>
    </source>
</evidence>
<gene>
    <name evidence="2" type="ORF">PBLR_11875</name>
</gene>
<protein>
    <recommendedName>
        <fullName evidence="4">DUF3899 domain-containing protein</fullName>
    </recommendedName>
</protein>
<feature type="transmembrane region" description="Helical" evidence="1">
    <location>
        <begin position="81"/>
        <end position="99"/>
    </location>
</feature>
<organism evidence="2 3">
    <name type="scientific">Paenibacillus alvei</name>
    <name type="common">Bacillus alvei</name>
    <dbReference type="NCBI Taxonomy" id="44250"/>
    <lineage>
        <taxon>Bacteria</taxon>
        <taxon>Bacillati</taxon>
        <taxon>Bacillota</taxon>
        <taxon>Bacilli</taxon>
        <taxon>Bacillales</taxon>
        <taxon>Paenibacillaceae</taxon>
        <taxon>Paenibacillus</taxon>
    </lineage>
</organism>
<evidence type="ECO:0000256" key="1">
    <source>
        <dbReference type="SAM" id="Phobius"/>
    </source>
</evidence>
<evidence type="ECO:0000313" key="2">
    <source>
        <dbReference type="EMBL" id="SYX83453.1"/>
    </source>
</evidence>
<keyword evidence="1" id="KW-0472">Membrane</keyword>
<sequence length="100" mass="11447">MILRRLAIGLVLIVLSVLYVYIWQNGDLRSLFNINCYLGLGLWVVGSLFSGLFRDDTKLRFNMGHIPEEDHRRNIKFSGTMFLIGLPSIITSIIIFAFVL</sequence>
<name>A0A383R9I1_PAEAL</name>
<dbReference type="Proteomes" id="UP000304148">
    <property type="component" value="Chromosome"/>
</dbReference>
<keyword evidence="1" id="KW-1133">Transmembrane helix</keyword>
<evidence type="ECO:0008006" key="4">
    <source>
        <dbReference type="Google" id="ProtNLM"/>
    </source>
</evidence>
<accession>A0A383R9I1</accession>